<gene>
    <name evidence="1" type="ORF">PFISCL1PPCAC_18799</name>
</gene>
<name>A0AAV5W6P1_9BILA</name>
<dbReference type="EMBL" id="BTSY01000005">
    <property type="protein sequence ID" value="GMT27502.1"/>
    <property type="molecule type" value="Genomic_DNA"/>
</dbReference>
<dbReference type="Proteomes" id="UP001432322">
    <property type="component" value="Unassembled WGS sequence"/>
</dbReference>
<feature type="non-terminal residue" evidence="1">
    <location>
        <position position="1"/>
    </location>
</feature>
<organism evidence="1 2">
    <name type="scientific">Pristionchus fissidentatus</name>
    <dbReference type="NCBI Taxonomy" id="1538716"/>
    <lineage>
        <taxon>Eukaryota</taxon>
        <taxon>Metazoa</taxon>
        <taxon>Ecdysozoa</taxon>
        <taxon>Nematoda</taxon>
        <taxon>Chromadorea</taxon>
        <taxon>Rhabditida</taxon>
        <taxon>Rhabditina</taxon>
        <taxon>Diplogasteromorpha</taxon>
        <taxon>Diplogasteroidea</taxon>
        <taxon>Neodiplogasteridae</taxon>
        <taxon>Pristionchus</taxon>
    </lineage>
</organism>
<protein>
    <submittedName>
        <fullName evidence="1">Uncharacterized protein</fullName>
    </submittedName>
</protein>
<sequence>PDLSEHFGRILLRVSRSDLDIVRSLRFVPHNVLYPRLRLGGKHPKLYALSAGRVGGRGHIVSQSHHTQSLLSNTQVRRVVHHHL</sequence>
<dbReference type="AlphaFoldDB" id="A0AAV5W6P1"/>
<proteinExistence type="predicted"/>
<accession>A0AAV5W6P1</accession>
<evidence type="ECO:0000313" key="1">
    <source>
        <dbReference type="EMBL" id="GMT27502.1"/>
    </source>
</evidence>
<keyword evidence="2" id="KW-1185">Reference proteome</keyword>
<feature type="non-terminal residue" evidence="1">
    <location>
        <position position="84"/>
    </location>
</feature>
<reference evidence="1" key="1">
    <citation type="submission" date="2023-10" db="EMBL/GenBank/DDBJ databases">
        <title>Genome assembly of Pristionchus species.</title>
        <authorList>
            <person name="Yoshida K."/>
            <person name="Sommer R.J."/>
        </authorList>
    </citation>
    <scope>NUCLEOTIDE SEQUENCE</scope>
    <source>
        <strain evidence="1">RS5133</strain>
    </source>
</reference>
<evidence type="ECO:0000313" key="2">
    <source>
        <dbReference type="Proteomes" id="UP001432322"/>
    </source>
</evidence>
<comment type="caution">
    <text evidence="1">The sequence shown here is derived from an EMBL/GenBank/DDBJ whole genome shotgun (WGS) entry which is preliminary data.</text>
</comment>